<sequence length="177" mass="19335">MDLAGTLIRVPPYWTDIAPAQMLDTAAEHGLEGIVSKRLDSIYRPGQRSRSWIKTPLRRSADVVVAGWISGSRPRIGVFGSLILGAHTPAGELVYVGNVGTGFSMAQRRVLQARLDEIAHPASPFAAPPRFGSVPAYWVEPGLVATVYYREFTTTLRHPSWAGLRTDQDARDVGLPD</sequence>
<dbReference type="InterPro" id="IPR012340">
    <property type="entry name" value="NA-bd_OB-fold"/>
</dbReference>
<proteinExistence type="inferred from homology"/>
<dbReference type="SUPFAM" id="SSF50249">
    <property type="entry name" value="Nucleic acid-binding proteins"/>
    <property type="match status" value="1"/>
</dbReference>
<gene>
    <name evidence="6" type="ORF">C5F51_22735</name>
</gene>
<evidence type="ECO:0000256" key="1">
    <source>
        <dbReference type="ARBA" id="ARBA00007572"/>
    </source>
</evidence>
<dbReference type="GO" id="GO:0006310">
    <property type="term" value="P:DNA recombination"/>
    <property type="evidence" value="ECO:0007669"/>
    <property type="project" value="InterPro"/>
</dbReference>
<organism evidence="6 7">
    <name type="scientific">Nocardia nova</name>
    <dbReference type="NCBI Taxonomy" id="37330"/>
    <lineage>
        <taxon>Bacteria</taxon>
        <taxon>Bacillati</taxon>
        <taxon>Actinomycetota</taxon>
        <taxon>Actinomycetes</taxon>
        <taxon>Mycobacteriales</taxon>
        <taxon>Nocardiaceae</taxon>
        <taxon>Nocardia</taxon>
    </lineage>
</organism>
<dbReference type="EMBL" id="PSZD01000015">
    <property type="protein sequence ID" value="PPJ25645.1"/>
    <property type="molecule type" value="Genomic_DNA"/>
</dbReference>
<keyword evidence="3" id="KW-0436">Ligase</keyword>
<dbReference type="SUPFAM" id="SSF56091">
    <property type="entry name" value="DNA ligase/mRNA capping enzyme, catalytic domain"/>
    <property type="match status" value="1"/>
</dbReference>
<dbReference type="InterPro" id="IPR012310">
    <property type="entry name" value="DNA_ligase_ATP-dep_cent"/>
</dbReference>
<accession>A0A2S6A2B2</accession>
<dbReference type="GO" id="GO:0005524">
    <property type="term" value="F:ATP binding"/>
    <property type="evidence" value="ECO:0007669"/>
    <property type="project" value="InterPro"/>
</dbReference>
<reference evidence="6 7" key="1">
    <citation type="submission" date="2018-02" db="EMBL/GenBank/DDBJ databases">
        <title>8 Nocardia nova and 1 Nocardia cyriacigeorgica strain used for evolution to TMP-SMX.</title>
        <authorList>
            <person name="Mehta H."/>
            <person name="Weng J."/>
            <person name="Shamoo Y."/>
        </authorList>
    </citation>
    <scope>NUCLEOTIDE SEQUENCE [LARGE SCALE GENOMIC DNA]</scope>
    <source>
        <strain evidence="6 7">BAA2227</strain>
    </source>
</reference>
<dbReference type="PROSITE" id="PS50160">
    <property type="entry name" value="DNA_LIGASE_A3"/>
    <property type="match status" value="1"/>
</dbReference>
<dbReference type="PANTHER" id="PTHR45674">
    <property type="entry name" value="DNA LIGASE 1/3 FAMILY MEMBER"/>
    <property type="match status" value="1"/>
</dbReference>
<comment type="catalytic activity">
    <reaction evidence="4">
        <text>ATP + (deoxyribonucleotide)n-3'-hydroxyl + 5'-phospho-(deoxyribonucleotide)m = (deoxyribonucleotide)n+m + AMP + diphosphate.</text>
        <dbReference type="EC" id="6.5.1.1"/>
    </reaction>
</comment>
<dbReference type="Gene3D" id="2.40.50.140">
    <property type="entry name" value="Nucleic acid-binding proteins"/>
    <property type="match status" value="1"/>
</dbReference>
<protein>
    <recommendedName>
        <fullName evidence="2">DNA ligase (ATP)</fullName>
        <ecNumber evidence="2">6.5.1.1</ecNumber>
    </recommendedName>
</protein>
<evidence type="ECO:0000313" key="6">
    <source>
        <dbReference type="EMBL" id="PPJ25645.1"/>
    </source>
</evidence>
<name>A0A2S6A2B2_9NOCA</name>
<evidence type="ECO:0000256" key="4">
    <source>
        <dbReference type="ARBA" id="ARBA00034003"/>
    </source>
</evidence>
<dbReference type="EC" id="6.5.1.1" evidence="2"/>
<dbReference type="Pfam" id="PF01068">
    <property type="entry name" value="DNA_ligase_A_M"/>
    <property type="match status" value="1"/>
</dbReference>
<dbReference type="PANTHER" id="PTHR45674:SF4">
    <property type="entry name" value="DNA LIGASE 1"/>
    <property type="match status" value="1"/>
</dbReference>
<dbReference type="GO" id="GO:0006281">
    <property type="term" value="P:DNA repair"/>
    <property type="evidence" value="ECO:0007669"/>
    <property type="project" value="InterPro"/>
</dbReference>
<dbReference type="InterPro" id="IPR050191">
    <property type="entry name" value="ATP-dep_DNA_ligase"/>
</dbReference>
<dbReference type="Pfam" id="PF04679">
    <property type="entry name" value="DNA_ligase_A_C"/>
    <property type="match status" value="1"/>
</dbReference>
<keyword evidence="7" id="KW-1185">Reference proteome</keyword>
<comment type="similarity">
    <text evidence="1">Belongs to the ATP-dependent DNA ligase family.</text>
</comment>
<dbReference type="Proteomes" id="UP000238356">
    <property type="component" value="Unassembled WGS sequence"/>
</dbReference>
<dbReference type="CDD" id="cd07971">
    <property type="entry name" value="OBF_DNA_ligase_LigD"/>
    <property type="match status" value="1"/>
</dbReference>
<evidence type="ECO:0000256" key="3">
    <source>
        <dbReference type="ARBA" id="ARBA00022598"/>
    </source>
</evidence>
<dbReference type="GO" id="GO:0003910">
    <property type="term" value="F:DNA ligase (ATP) activity"/>
    <property type="evidence" value="ECO:0007669"/>
    <property type="project" value="UniProtKB-EC"/>
</dbReference>
<dbReference type="Gene3D" id="3.30.1490.70">
    <property type="match status" value="1"/>
</dbReference>
<comment type="caution">
    <text evidence="6">The sequence shown here is derived from an EMBL/GenBank/DDBJ whole genome shotgun (WGS) entry which is preliminary data.</text>
</comment>
<evidence type="ECO:0000313" key="7">
    <source>
        <dbReference type="Proteomes" id="UP000238356"/>
    </source>
</evidence>
<feature type="domain" description="ATP-dependent DNA ligase family profile" evidence="5">
    <location>
        <begin position="21"/>
        <end position="88"/>
    </location>
</feature>
<evidence type="ECO:0000256" key="2">
    <source>
        <dbReference type="ARBA" id="ARBA00012727"/>
    </source>
</evidence>
<evidence type="ECO:0000259" key="5">
    <source>
        <dbReference type="PROSITE" id="PS50160"/>
    </source>
</evidence>
<dbReference type="InterPro" id="IPR012309">
    <property type="entry name" value="DNA_ligase_ATP-dep_C"/>
</dbReference>
<dbReference type="AlphaFoldDB" id="A0A2S6A2B2"/>